<organism evidence="1 2">
    <name type="scientific">Dethiosulfatarculus sandiegensis</name>
    <dbReference type="NCBI Taxonomy" id="1429043"/>
    <lineage>
        <taxon>Bacteria</taxon>
        <taxon>Pseudomonadati</taxon>
        <taxon>Thermodesulfobacteriota</taxon>
        <taxon>Desulfarculia</taxon>
        <taxon>Desulfarculales</taxon>
        <taxon>Desulfarculaceae</taxon>
        <taxon>Dethiosulfatarculus</taxon>
    </lineage>
</organism>
<name>A0A0D2GA61_9BACT</name>
<dbReference type="InParanoid" id="A0A0D2GA61"/>
<dbReference type="EMBL" id="AZAC01000045">
    <property type="protein sequence ID" value="KIX11772.1"/>
    <property type="molecule type" value="Genomic_DNA"/>
</dbReference>
<sequence>MRFFLTKDQFFGLHAGEVFIGLSNILGHLLLNREALGEAVQKYCEYQKVYAQS</sequence>
<proteinExistence type="predicted"/>
<comment type="caution">
    <text evidence="1">The sequence shown here is derived from an EMBL/GenBank/DDBJ whole genome shotgun (WGS) entry which is preliminary data.</text>
</comment>
<gene>
    <name evidence="1" type="ORF">X474_22875</name>
</gene>
<evidence type="ECO:0000313" key="1">
    <source>
        <dbReference type="EMBL" id="KIX11772.1"/>
    </source>
</evidence>
<reference evidence="1 2" key="1">
    <citation type="submission" date="2013-11" db="EMBL/GenBank/DDBJ databases">
        <title>Metagenomic analysis of a methanogenic consortium involved in long chain n-alkane degradation.</title>
        <authorList>
            <person name="Davidova I.A."/>
            <person name="Callaghan A.V."/>
            <person name="Wawrik B."/>
            <person name="Pruitt S."/>
            <person name="Marks C."/>
            <person name="Duncan K.E."/>
            <person name="Suflita J.M."/>
        </authorList>
    </citation>
    <scope>NUCLEOTIDE SEQUENCE [LARGE SCALE GENOMIC DNA]</scope>
    <source>
        <strain evidence="1 2">SPR</strain>
    </source>
</reference>
<dbReference type="STRING" id="1429043.X474_22875"/>
<dbReference type="AlphaFoldDB" id="A0A0D2GA61"/>
<protein>
    <submittedName>
        <fullName evidence="1">Uncharacterized protein</fullName>
    </submittedName>
</protein>
<dbReference type="Proteomes" id="UP000032233">
    <property type="component" value="Unassembled WGS sequence"/>
</dbReference>
<keyword evidence="2" id="KW-1185">Reference proteome</keyword>
<accession>A0A0D2GA61</accession>
<evidence type="ECO:0000313" key="2">
    <source>
        <dbReference type="Proteomes" id="UP000032233"/>
    </source>
</evidence>